<keyword evidence="2" id="KW-1185">Reference proteome</keyword>
<evidence type="ECO:0000313" key="1">
    <source>
        <dbReference type="EMBL" id="WEG08622.1"/>
    </source>
</evidence>
<evidence type="ECO:0000313" key="2">
    <source>
        <dbReference type="Proteomes" id="UP001214553"/>
    </source>
</evidence>
<sequence>MSAKILDRVAHDGPLQSLTPEELQLDRMPLTMDPRPQRHVRAWVRFGTPVKVDAIACRWTSQAVGIELEAGGRKHRCWVWAGAVEEIDHAHGSG</sequence>
<dbReference type="EMBL" id="CP119108">
    <property type="protein sequence ID" value="WEG08622.1"/>
    <property type="molecule type" value="Genomic_DNA"/>
</dbReference>
<accession>A0ABY8BXL4</accession>
<organism evidence="1 2">
    <name type="scientific">Microbacterium horticulturae</name>
    <dbReference type="NCBI Taxonomy" id="3028316"/>
    <lineage>
        <taxon>Bacteria</taxon>
        <taxon>Bacillati</taxon>
        <taxon>Actinomycetota</taxon>
        <taxon>Actinomycetes</taxon>
        <taxon>Micrococcales</taxon>
        <taxon>Microbacteriaceae</taxon>
        <taxon>Microbacterium</taxon>
    </lineage>
</organism>
<gene>
    <name evidence="1" type="ORF">PU630_15460</name>
</gene>
<name>A0ABY8BXL4_9MICO</name>
<proteinExistence type="predicted"/>
<dbReference type="Proteomes" id="UP001214553">
    <property type="component" value="Chromosome"/>
</dbReference>
<dbReference type="RefSeq" id="WP_275277950.1">
    <property type="nucleotide sequence ID" value="NZ_CP119108.1"/>
</dbReference>
<reference evidence="1 2" key="1">
    <citation type="submission" date="2023-03" db="EMBL/GenBank/DDBJ databases">
        <title>Genome sequence of Microbacterium sp. KACC 23027.</title>
        <authorList>
            <person name="Kim S."/>
            <person name="Heo J."/>
            <person name="Kwon S.-W."/>
        </authorList>
    </citation>
    <scope>NUCLEOTIDE SEQUENCE [LARGE SCALE GENOMIC DNA]</scope>
    <source>
        <strain evidence="1 2">KACC 23027</strain>
    </source>
</reference>
<protein>
    <submittedName>
        <fullName evidence="1">Uncharacterized protein</fullName>
    </submittedName>
</protein>